<feature type="region of interest" description="Disordered" evidence="1">
    <location>
        <begin position="1"/>
        <end position="35"/>
    </location>
</feature>
<keyword evidence="3" id="KW-1185">Reference proteome</keyword>
<evidence type="ECO:0000313" key="3">
    <source>
        <dbReference type="Proteomes" id="UP000799779"/>
    </source>
</evidence>
<dbReference type="EMBL" id="ML977668">
    <property type="protein sequence ID" value="KAF1994186.1"/>
    <property type="molecule type" value="Genomic_DNA"/>
</dbReference>
<dbReference type="Proteomes" id="UP000799779">
    <property type="component" value="Unassembled WGS sequence"/>
</dbReference>
<sequence>MSPIHVPPVNRGSLDSRTGSSAPGRRANYCDRTNYHPAPARLSKLPGPRAEMYRNEVVCRSLQVLAFSSHPLLLVAAMCGLQTSTILLVAKATPNEERMGAAEQFLQHHSEMSSPVALFRPVQARCNTVESASAAAVTQSFSKGPRRLRFLRSFYAGQKRAARATMVRGMHIRLCQLERHQPALDSNVPRVAAVRCSASDRTVMYPAWGAASFA</sequence>
<reference evidence="2" key="1">
    <citation type="journal article" date="2020" name="Stud. Mycol.">
        <title>101 Dothideomycetes genomes: a test case for predicting lifestyles and emergence of pathogens.</title>
        <authorList>
            <person name="Haridas S."/>
            <person name="Albert R."/>
            <person name="Binder M."/>
            <person name="Bloem J."/>
            <person name="Labutti K."/>
            <person name="Salamov A."/>
            <person name="Andreopoulos B."/>
            <person name="Baker S."/>
            <person name="Barry K."/>
            <person name="Bills G."/>
            <person name="Bluhm B."/>
            <person name="Cannon C."/>
            <person name="Castanera R."/>
            <person name="Culley D."/>
            <person name="Daum C."/>
            <person name="Ezra D."/>
            <person name="Gonzalez J."/>
            <person name="Henrissat B."/>
            <person name="Kuo A."/>
            <person name="Liang C."/>
            <person name="Lipzen A."/>
            <person name="Lutzoni F."/>
            <person name="Magnuson J."/>
            <person name="Mondo S."/>
            <person name="Nolan M."/>
            <person name="Ohm R."/>
            <person name="Pangilinan J."/>
            <person name="Park H.-J."/>
            <person name="Ramirez L."/>
            <person name="Alfaro M."/>
            <person name="Sun H."/>
            <person name="Tritt A."/>
            <person name="Yoshinaga Y."/>
            <person name="Zwiers L.-H."/>
            <person name="Turgeon B."/>
            <person name="Goodwin S."/>
            <person name="Spatafora J."/>
            <person name="Crous P."/>
            <person name="Grigoriev I."/>
        </authorList>
    </citation>
    <scope>NUCLEOTIDE SEQUENCE</scope>
    <source>
        <strain evidence="2">CBS 123094</strain>
    </source>
</reference>
<name>A0A6A5W981_9PLEO</name>
<dbReference type="AlphaFoldDB" id="A0A6A5W981"/>
<organism evidence="2 3">
    <name type="scientific">Amniculicola lignicola CBS 123094</name>
    <dbReference type="NCBI Taxonomy" id="1392246"/>
    <lineage>
        <taxon>Eukaryota</taxon>
        <taxon>Fungi</taxon>
        <taxon>Dikarya</taxon>
        <taxon>Ascomycota</taxon>
        <taxon>Pezizomycotina</taxon>
        <taxon>Dothideomycetes</taxon>
        <taxon>Pleosporomycetidae</taxon>
        <taxon>Pleosporales</taxon>
        <taxon>Amniculicolaceae</taxon>
        <taxon>Amniculicola</taxon>
    </lineage>
</organism>
<proteinExistence type="predicted"/>
<protein>
    <submittedName>
        <fullName evidence="2">Uncharacterized protein</fullName>
    </submittedName>
</protein>
<evidence type="ECO:0000256" key="1">
    <source>
        <dbReference type="SAM" id="MobiDB-lite"/>
    </source>
</evidence>
<accession>A0A6A5W981</accession>
<gene>
    <name evidence="2" type="ORF">P154DRAFT_567532</name>
</gene>
<evidence type="ECO:0000313" key="2">
    <source>
        <dbReference type="EMBL" id="KAF1994186.1"/>
    </source>
</evidence>